<gene>
    <name evidence="2" type="ORF">C7459_12813</name>
</gene>
<evidence type="ECO:0000313" key="3">
    <source>
        <dbReference type="Proteomes" id="UP000245634"/>
    </source>
</evidence>
<organism evidence="2 3">
    <name type="scientific">Tumebacillus permanentifrigoris</name>
    <dbReference type="NCBI Taxonomy" id="378543"/>
    <lineage>
        <taxon>Bacteria</taxon>
        <taxon>Bacillati</taxon>
        <taxon>Bacillota</taxon>
        <taxon>Bacilli</taxon>
        <taxon>Bacillales</taxon>
        <taxon>Alicyclobacillaceae</taxon>
        <taxon>Tumebacillus</taxon>
    </lineage>
</organism>
<evidence type="ECO:0000256" key="1">
    <source>
        <dbReference type="SAM" id="MobiDB-lite"/>
    </source>
</evidence>
<evidence type="ECO:0000313" key="2">
    <source>
        <dbReference type="EMBL" id="PWK05042.1"/>
    </source>
</evidence>
<feature type="region of interest" description="Disordered" evidence="1">
    <location>
        <begin position="28"/>
        <end position="59"/>
    </location>
</feature>
<dbReference type="EMBL" id="QGGL01000028">
    <property type="protein sequence ID" value="PWK05042.1"/>
    <property type="molecule type" value="Genomic_DNA"/>
</dbReference>
<keyword evidence="3" id="KW-1185">Reference proteome</keyword>
<accession>A0A316D4P9</accession>
<reference evidence="2 3" key="1">
    <citation type="submission" date="2018-05" db="EMBL/GenBank/DDBJ databases">
        <title>Genomic Encyclopedia of Type Strains, Phase IV (KMG-IV): sequencing the most valuable type-strain genomes for metagenomic binning, comparative biology and taxonomic classification.</title>
        <authorList>
            <person name="Goeker M."/>
        </authorList>
    </citation>
    <scope>NUCLEOTIDE SEQUENCE [LARGE SCALE GENOMIC DNA]</scope>
    <source>
        <strain evidence="2 3">DSM 18773</strain>
    </source>
</reference>
<sequence length="216" mass="24403">MAKKRKNGVADGPLFRLEGLDTIPPTIAGVPLRPKLTKRGKKRKRSPKLEQTVRENQTPGFPFWPGFPGFPESVREVMVEYWKQFPTDLVPNTWVYSRNPPGFGTTSDALRYQSPTVSGQVLFDDTFYSTLPAPPLGSADPTYPLWVKSVEAAQNRLQACPIGKESKRCDIAREAYYEASRQYATALDKYWGLQRFQDEDKGKGKGKDKKKSKKQA</sequence>
<dbReference type="AlphaFoldDB" id="A0A316D4P9"/>
<comment type="caution">
    <text evidence="2">The sequence shown here is derived from an EMBL/GenBank/DDBJ whole genome shotgun (WGS) entry which is preliminary data.</text>
</comment>
<dbReference type="OrthoDB" id="2382304at2"/>
<dbReference type="Proteomes" id="UP000245634">
    <property type="component" value="Unassembled WGS sequence"/>
</dbReference>
<dbReference type="RefSeq" id="WP_109691332.1">
    <property type="nucleotide sequence ID" value="NZ_QGGL01000028.1"/>
</dbReference>
<feature type="compositionally biased region" description="Basic residues" evidence="1">
    <location>
        <begin position="35"/>
        <end position="46"/>
    </location>
</feature>
<name>A0A316D4P9_9BACL</name>
<proteinExistence type="predicted"/>
<protein>
    <submittedName>
        <fullName evidence="2">Uncharacterized protein</fullName>
    </submittedName>
</protein>